<dbReference type="Proteomes" id="UP001610563">
    <property type="component" value="Unassembled WGS sequence"/>
</dbReference>
<dbReference type="InterPro" id="IPR032710">
    <property type="entry name" value="NTF2-like_dom_sf"/>
</dbReference>
<sequence length="197" mass="22789">MTILAEVELQSLIIRERFVRDTGQWVKLREAYHPDPSRTRIRTMWHDGDIDGFVSGSQKLHTTSGAIIHHVVPAEYKINGCKAVVDCWCFINARLPIHGHDYELKTSLRLLYRCEKFENQWKLLTLEPIYIHDLLAPVPPAPILKMKGLESYRQSYRFTAWMVAQRGIVVANDLPGEDDAKSVEELLGRHREWLNTA</sequence>
<protein>
    <recommendedName>
        <fullName evidence="3">SnoaL-like domain-containing protein</fullName>
    </recommendedName>
</protein>
<proteinExistence type="predicted"/>
<dbReference type="EMBL" id="JBFTWV010000175">
    <property type="protein sequence ID" value="KAL2784549.1"/>
    <property type="molecule type" value="Genomic_DNA"/>
</dbReference>
<organism evidence="1 2">
    <name type="scientific">Aspergillus keveii</name>
    <dbReference type="NCBI Taxonomy" id="714993"/>
    <lineage>
        <taxon>Eukaryota</taxon>
        <taxon>Fungi</taxon>
        <taxon>Dikarya</taxon>
        <taxon>Ascomycota</taxon>
        <taxon>Pezizomycotina</taxon>
        <taxon>Eurotiomycetes</taxon>
        <taxon>Eurotiomycetidae</taxon>
        <taxon>Eurotiales</taxon>
        <taxon>Aspergillaceae</taxon>
        <taxon>Aspergillus</taxon>
        <taxon>Aspergillus subgen. Nidulantes</taxon>
    </lineage>
</organism>
<evidence type="ECO:0000313" key="2">
    <source>
        <dbReference type="Proteomes" id="UP001610563"/>
    </source>
</evidence>
<keyword evidence="2" id="KW-1185">Reference proteome</keyword>
<name>A0ABR4FMS9_9EURO</name>
<evidence type="ECO:0008006" key="3">
    <source>
        <dbReference type="Google" id="ProtNLM"/>
    </source>
</evidence>
<gene>
    <name evidence="1" type="ORF">BJX66DRAFT_343908</name>
</gene>
<accession>A0ABR4FMS9</accession>
<evidence type="ECO:0000313" key="1">
    <source>
        <dbReference type="EMBL" id="KAL2784549.1"/>
    </source>
</evidence>
<dbReference type="SUPFAM" id="SSF54427">
    <property type="entry name" value="NTF2-like"/>
    <property type="match status" value="1"/>
</dbReference>
<comment type="caution">
    <text evidence="1">The sequence shown here is derived from an EMBL/GenBank/DDBJ whole genome shotgun (WGS) entry which is preliminary data.</text>
</comment>
<reference evidence="1 2" key="1">
    <citation type="submission" date="2024-07" db="EMBL/GenBank/DDBJ databases">
        <title>Section-level genome sequencing and comparative genomics of Aspergillus sections Usti and Cavernicolus.</title>
        <authorList>
            <consortium name="Lawrence Berkeley National Laboratory"/>
            <person name="Nybo J.L."/>
            <person name="Vesth T.C."/>
            <person name="Theobald S."/>
            <person name="Frisvad J.C."/>
            <person name="Larsen T.O."/>
            <person name="Kjaerboelling I."/>
            <person name="Rothschild-Mancinelli K."/>
            <person name="Lyhne E.K."/>
            <person name="Kogle M.E."/>
            <person name="Barry K."/>
            <person name="Clum A."/>
            <person name="Na H."/>
            <person name="Ledsgaard L."/>
            <person name="Lin J."/>
            <person name="Lipzen A."/>
            <person name="Kuo A."/>
            <person name="Riley R."/>
            <person name="Mondo S."/>
            <person name="Labutti K."/>
            <person name="Haridas S."/>
            <person name="Pangalinan J."/>
            <person name="Salamov A.A."/>
            <person name="Simmons B.A."/>
            <person name="Magnuson J.K."/>
            <person name="Chen J."/>
            <person name="Drula E."/>
            <person name="Henrissat B."/>
            <person name="Wiebenga A."/>
            <person name="Lubbers R.J."/>
            <person name="Gomes A.C."/>
            <person name="Makela M.R."/>
            <person name="Stajich J."/>
            <person name="Grigoriev I.V."/>
            <person name="Mortensen U.H."/>
            <person name="De Vries R.P."/>
            <person name="Baker S.E."/>
            <person name="Andersen M.R."/>
        </authorList>
    </citation>
    <scope>NUCLEOTIDE SEQUENCE [LARGE SCALE GENOMIC DNA]</scope>
    <source>
        <strain evidence="1 2">CBS 209.92</strain>
    </source>
</reference>